<organism evidence="2 3">
    <name type="scientific">Caenorhabditis elegans</name>
    <dbReference type="NCBI Taxonomy" id="6239"/>
    <lineage>
        <taxon>Eukaryota</taxon>
        <taxon>Metazoa</taxon>
        <taxon>Ecdysozoa</taxon>
        <taxon>Nematoda</taxon>
        <taxon>Chromadorea</taxon>
        <taxon>Rhabditida</taxon>
        <taxon>Rhabditina</taxon>
        <taxon>Rhabditomorpha</taxon>
        <taxon>Rhabditoidea</taxon>
        <taxon>Rhabditidae</taxon>
        <taxon>Peloderinae</taxon>
        <taxon>Caenorhabditis</taxon>
    </lineage>
</organism>
<feature type="coiled-coil region" evidence="1">
    <location>
        <begin position="57"/>
        <end position="84"/>
    </location>
</feature>
<dbReference type="WormBase" id="B0284.4">
    <property type="protein sequence ID" value="CE00652"/>
    <property type="gene ID" value="WBGene00007134"/>
    <property type="gene designation" value="pals-28"/>
</dbReference>
<dbReference type="PIR" id="S43559">
    <property type="entry name" value="S43559"/>
</dbReference>
<dbReference type="AlphaFoldDB" id="Q17468"/>
<dbReference type="eggNOG" id="ENOG502THSP">
    <property type="taxonomic scope" value="Eukaryota"/>
</dbReference>
<gene>
    <name evidence="2 4" type="primary">pals-28</name>
    <name evidence="4" type="ORF">B0284.4</name>
    <name evidence="2" type="ORF">CELE_B0284.4</name>
</gene>
<keyword evidence="3" id="KW-1185">Reference proteome</keyword>
<keyword evidence="1" id="KW-0175">Coiled coil</keyword>
<name>Q17468_CAEEL</name>
<dbReference type="EMBL" id="BX284603">
    <property type="protein sequence ID" value="CAA83222.1"/>
    <property type="molecule type" value="Genomic_DNA"/>
</dbReference>
<protein>
    <submittedName>
        <fullName evidence="2">Protein containing ALS2cr12 (ALS2CR12) signature</fullName>
    </submittedName>
</protein>
<dbReference type="Proteomes" id="UP000001940">
    <property type="component" value="Chromosome III"/>
</dbReference>
<proteinExistence type="predicted"/>
<reference key="2">
    <citation type="submission" date="2016-02" db="EMBL/GenBank/DDBJ databases">
        <authorList>
            <consortium name="WormBase Consortium"/>
            <person name="WormBase"/>
        </authorList>
    </citation>
    <scope>NUCLEOTIDE SEQUENCE</scope>
    <source>
        <strain>Bristol N2</strain>
    </source>
</reference>
<dbReference type="CTD" id="181903"/>
<dbReference type="Bgee" id="WBGene00007134">
    <property type="expression patterns" value="Expressed in material anatomical entity and 2 other cell types or tissues"/>
</dbReference>
<feature type="coiled-coil region" evidence="1">
    <location>
        <begin position="127"/>
        <end position="161"/>
    </location>
</feature>
<dbReference type="STRING" id="6239.B0284.4.1"/>
<dbReference type="PaxDb" id="6239-B0284.4"/>
<sequence>MGANGSTEDYNAIAEETRNYQIQEAARRKEHLEALERQDAKRRETLAETTRAQLAAAEAEQKRKDEMQQKMMESNLAAQVARNKRIDNAQNQQNLNIEKEIENSNNWLDKQRTANQAVMAQRYTDHQNVLTREKERLTETEIRLENNLVDAKKMLENTQNQFNDDKIGYHEKKVQQMNENASKIELLVSQTTNLVLEQEKNDIVHKLAIQGMEQRTILNRGAIIQAQSLDSVEREFIDAVNSTRQKGNEVANSISRMGSYAFQLKPEDPVWSRTSQVAYCKKEIQKVDLLLEVLSDNTEEISKQRENRNQEVLRCHAVACLIQNAITTVRNSLNQFGASLQENTFTNCIGYYTDLLEKNKTLTDVIVQLPAVSRSNHTTSAIMYSSQRFAIDVQNDRLALEQKGQLALQNMINGNGGNTT</sequence>
<evidence type="ECO:0000313" key="4">
    <source>
        <dbReference type="WormBase" id="B0284.4"/>
    </source>
</evidence>
<dbReference type="PhylomeDB" id="Q17468"/>
<evidence type="ECO:0000313" key="2">
    <source>
        <dbReference type="EMBL" id="CAA83222.1"/>
    </source>
</evidence>
<dbReference type="UCSC" id="B0284.4">
    <property type="organism name" value="c. elegans"/>
</dbReference>
<dbReference type="GeneID" id="181903"/>
<dbReference type="RefSeq" id="NP_497885.1">
    <property type="nucleotide sequence ID" value="NM_065484.1"/>
</dbReference>
<accession>Q17468</accession>
<dbReference type="InParanoid" id="Q17468"/>
<reference evidence="2 3" key="1">
    <citation type="journal article" date="1998" name="Science">
        <title>Genome sequence of the nematode C. elegans: a platform for investigating biology.</title>
        <authorList>
            <consortium name="The C. elegans sequencing consortium"/>
            <person name="Sulson J.E."/>
            <person name="Waterston R."/>
        </authorList>
    </citation>
    <scope>NUCLEOTIDE SEQUENCE [LARGE SCALE GENOMIC DNA]</scope>
    <source>
        <strain evidence="2 3">Bristol N2</strain>
    </source>
</reference>
<evidence type="ECO:0000256" key="1">
    <source>
        <dbReference type="SAM" id="Coils"/>
    </source>
</evidence>
<dbReference type="HOGENOM" id="CLU_053398_0_0_1"/>
<evidence type="ECO:0000313" key="3">
    <source>
        <dbReference type="Proteomes" id="UP000001940"/>
    </source>
</evidence>
<dbReference type="SMR" id="Q17468"/>
<dbReference type="KEGG" id="cel:CELE_B0284.4"/>
<dbReference type="FunCoup" id="Q17468">
    <property type="interactions" value="214"/>
</dbReference>
<dbReference type="AGR" id="WB:WBGene00007134"/>